<dbReference type="Proteomes" id="UP000005297">
    <property type="component" value="Unassembled WGS sequence"/>
</dbReference>
<evidence type="ECO:0000313" key="3">
    <source>
        <dbReference type="EMBL" id="EAU54548.1"/>
    </source>
</evidence>
<dbReference type="SUPFAM" id="SSF64182">
    <property type="entry name" value="DHH phosphoesterases"/>
    <property type="match status" value="1"/>
</dbReference>
<dbReference type="PANTHER" id="PTHR47618:SF1">
    <property type="entry name" value="BIFUNCTIONAL OLIGORIBONUCLEASE AND PAP PHOSPHATASE NRNA"/>
    <property type="match status" value="1"/>
</dbReference>
<gene>
    <name evidence="3" type="ORF">SPV1_07631</name>
</gene>
<dbReference type="Pfam" id="PF01368">
    <property type="entry name" value="DHH"/>
    <property type="match status" value="1"/>
</dbReference>
<keyword evidence="4" id="KW-1185">Reference proteome</keyword>
<dbReference type="EMBL" id="AATS01000007">
    <property type="protein sequence ID" value="EAU54548.1"/>
    <property type="molecule type" value="Genomic_DNA"/>
</dbReference>
<evidence type="ECO:0000259" key="1">
    <source>
        <dbReference type="Pfam" id="PF01368"/>
    </source>
</evidence>
<dbReference type="GO" id="GO:0003676">
    <property type="term" value="F:nucleic acid binding"/>
    <property type="evidence" value="ECO:0007669"/>
    <property type="project" value="InterPro"/>
</dbReference>
<dbReference type="InterPro" id="IPR001667">
    <property type="entry name" value="DDH_dom"/>
</dbReference>
<dbReference type="InterPro" id="IPR038763">
    <property type="entry name" value="DHH_sf"/>
</dbReference>
<comment type="caution">
    <text evidence="3">The sequence shown here is derived from an EMBL/GenBank/DDBJ whole genome shotgun (WGS) entry which is preliminary data.</text>
</comment>
<dbReference type="InterPro" id="IPR003156">
    <property type="entry name" value="DHHA1_dom"/>
</dbReference>
<feature type="domain" description="DHHA1" evidence="2">
    <location>
        <begin position="244"/>
        <end position="324"/>
    </location>
</feature>
<reference evidence="3 4" key="1">
    <citation type="submission" date="2006-09" db="EMBL/GenBank/DDBJ databases">
        <authorList>
            <person name="Emerson D."/>
            <person name="Ferriera S."/>
            <person name="Johnson J."/>
            <person name="Kravitz S."/>
            <person name="Halpern A."/>
            <person name="Remington K."/>
            <person name="Beeson K."/>
            <person name="Tran B."/>
            <person name="Rogers Y.-H."/>
            <person name="Friedman R."/>
            <person name="Venter J.C."/>
        </authorList>
    </citation>
    <scope>NUCLEOTIDE SEQUENCE [LARGE SCALE GENOMIC DNA]</scope>
    <source>
        <strain evidence="3 4">PV-1</strain>
    </source>
</reference>
<dbReference type="AlphaFoldDB" id="Q0EZ76"/>
<dbReference type="HOGENOM" id="CLU_039720_0_0_0"/>
<dbReference type="Pfam" id="PF02272">
    <property type="entry name" value="DHHA1"/>
    <property type="match status" value="1"/>
</dbReference>
<dbReference type="InParanoid" id="Q0EZ76"/>
<proteinExistence type="predicted"/>
<accession>Q0EZ76</accession>
<evidence type="ECO:0000313" key="4">
    <source>
        <dbReference type="Proteomes" id="UP000005297"/>
    </source>
</evidence>
<evidence type="ECO:0000259" key="2">
    <source>
        <dbReference type="Pfam" id="PF02272"/>
    </source>
</evidence>
<name>Q0EZ76_9PROT</name>
<dbReference type="InterPro" id="IPR051319">
    <property type="entry name" value="Oligoribo/pAp-PDE_c-di-AMP_PDE"/>
</dbReference>
<dbReference type="STRING" id="314344.AL013_00365"/>
<protein>
    <submittedName>
        <fullName evidence="3">DHH family/DHHA1 domain protein</fullName>
    </submittedName>
</protein>
<dbReference type="PANTHER" id="PTHR47618">
    <property type="entry name" value="BIFUNCTIONAL OLIGORIBONUCLEASE AND PAP PHOSPHATASE NRNA"/>
    <property type="match status" value="1"/>
</dbReference>
<sequence>MSAPMTLFSDVNWQPVIDAVRQARSIVLITHCNPDGDGIGSQMALYDALIAAGDGRISMHNRDGVPRIYSFLEHSEQVQMGDWPSDAAKPDVIIALDCGARGRLGMPDEWFEGPTLINIDHHASNRLFGDINIVDARYCSTGAMIFDLLIAMNMPLNKARASGIYVATLTDTASFRLASTTPAVYRMAADLVEAGAEPWPISVQVYESRSLSGLHIMTACLDTLEMRDDGRSAWVYVTDDIYRKTGADVEDTEGLIDYARSIDGVEVAVFIRSDEVVAERWKVSFRGKTCVNVGALAGELGGGGHVHAAGCQLTGTLDEVRARVQVAVSRSLSSF</sequence>
<dbReference type="eggNOG" id="COG0618">
    <property type="taxonomic scope" value="Bacteria"/>
</dbReference>
<organism evidence="3 4">
    <name type="scientific">Mariprofundus ferrooxydans PV-1</name>
    <dbReference type="NCBI Taxonomy" id="314345"/>
    <lineage>
        <taxon>Bacteria</taxon>
        <taxon>Pseudomonadati</taxon>
        <taxon>Pseudomonadota</taxon>
        <taxon>Candidatius Mariprofundia</taxon>
        <taxon>Mariprofundales</taxon>
        <taxon>Mariprofundaceae</taxon>
        <taxon>Mariprofundus</taxon>
    </lineage>
</organism>
<dbReference type="Gene3D" id="3.10.310.30">
    <property type="match status" value="1"/>
</dbReference>
<feature type="domain" description="DDH" evidence="1">
    <location>
        <begin position="26"/>
        <end position="166"/>
    </location>
</feature>
<dbReference type="Gene3D" id="3.90.1640.10">
    <property type="entry name" value="inorganic pyrophosphatase (n-terminal core)"/>
    <property type="match status" value="1"/>
</dbReference>
<dbReference type="RefSeq" id="WP_009849050.1">
    <property type="nucleotide sequence ID" value="NZ_DS022294.1"/>
</dbReference>